<dbReference type="Gene3D" id="2.30.42.10">
    <property type="match status" value="1"/>
</dbReference>
<dbReference type="SUPFAM" id="SSF50494">
    <property type="entry name" value="Trypsin-like serine proteases"/>
    <property type="match status" value="1"/>
</dbReference>
<dbReference type="EMBL" id="JAUSUE010000012">
    <property type="protein sequence ID" value="MDQ0204035.1"/>
    <property type="molecule type" value="Genomic_DNA"/>
</dbReference>
<dbReference type="InterPro" id="IPR036034">
    <property type="entry name" value="PDZ_sf"/>
</dbReference>
<reference evidence="6 7" key="1">
    <citation type="submission" date="2023-07" db="EMBL/GenBank/DDBJ databases">
        <title>Genomic Encyclopedia of Type Strains, Phase IV (KMG-IV): sequencing the most valuable type-strain genomes for metagenomic binning, comparative biology and taxonomic classification.</title>
        <authorList>
            <person name="Goeker M."/>
        </authorList>
    </citation>
    <scope>NUCLEOTIDE SEQUENCE [LARGE SCALE GENOMIC DNA]</scope>
    <source>
        <strain evidence="6 7">DSM 16980</strain>
    </source>
</reference>
<evidence type="ECO:0000313" key="7">
    <source>
        <dbReference type="Proteomes" id="UP001239167"/>
    </source>
</evidence>
<feature type="domain" description="PDZ" evidence="5">
    <location>
        <begin position="267"/>
        <end position="358"/>
    </location>
</feature>
<comment type="caution">
    <text evidence="6">The sequence shown here is derived from an EMBL/GenBank/DDBJ whole genome shotgun (WGS) entry which is preliminary data.</text>
</comment>
<dbReference type="EC" id="3.4.21.107" evidence="6"/>
<dbReference type="InterPro" id="IPR043504">
    <property type="entry name" value="Peptidase_S1_PA_chymotrypsin"/>
</dbReference>
<feature type="region of interest" description="Disordered" evidence="4">
    <location>
        <begin position="35"/>
        <end position="63"/>
    </location>
</feature>
<dbReference type="PRINTS" id="PR00834">
    <property type="entry name" value="PROTEASES2C"/>
</dbReference>
<dbReference type="Pfam" id="PF13180">
    <property type="entry name" value="PDZ_2"/>
    <property type="match status" value="1"/>
</dbReference>
<dbReference type="InterPro" id="IPR001478">
    <property type="entry name" value="PDZ"/>
</dbReference>
<accession>A0ABT9Y875</accession>
<dbReference type="InterPro" id="IPR001940">
    <property type="entry name" value="Peptidase_S1C"/>
</dbReference>
<gene>
    <name evidence="6" type="ORF">J2S01_001757</name>
</gene>
<evidence type="ECO:0000313" key="6">
    <source>
        <dbReference type="EMBL" id="MDQ0204035.1"/>
    </source>
</evidence>
<comment type="similarity">
    <text evidence="1">Belongs to the peptidase S1C family.</text>
</comment>
<organism evidence="6 7">
    <name type="scientific">Pectinatus haikarae</name>
    <dbReference type="NCBI Taxonomy" id="349096"/>
    <lineage>
        <taxon>Bacteria</taxon>
        <taxon>Bacillati</taxon>
        <taxon>Bacillota</taxon>
        <taxon>Negativicutes</taxon>
        <taxon>Selenomonadales</taxon>
        <taxon>Selenomonadaceae</taxon>
        <taxon>Pectinatus</taxon>
    </lineage>
</organism>
<dbReference type="PROSITE" id="PS51257">
    <property type="entry name" value="PROKAR_LIPOPROTEIN"/>
    <property type="match status" value="1"/>
</dbReference>
<dbReference type="SMART" id="SM00228">
    <property type="entry name" value="PDZ"/>
    <property type="match status" value="1"/>
</dbReference>
<dbReference type="InterPro" id="IPR009003">
    <property type="entry name" value="Peptidase_S1_PA"/>
</dbReference>
<protein>
    <submittedName>
        <fullName evidence="6">Serine protease Do</fullName>
        <ecNumber evidence="6">3.4.21.107</ecNumber>
    </submittedName>
</protein>
<dbReference type="SUPFAM" id="SSF50156">
    <property type="entry name" value="PDZ domain-like"/>
    <property type="match status" value="1"/>
</dbReference>
<dbReference type="PROSITE" id="PS50106">
    <property type="entry name" value="PDZ"/>
    <property type="match status" value="1"/>
</dbReference>
<name>A0ABT9Y875_9FIRM</name>
<feature type="compositionally biased region" description="Low complexity" evidence="4">
    <location>
        <begin position="38"/>
        <end position="49"/>
    </location>
</feature>
<proteinExistence type="inferred from homology"/>
<dbReference type="GO" id="GO:0008233">
    <property type="term" value="F:peptidase activity"/>
    <property type="evidence" value="ECO:0007669"/>
    <property type="project" value="UniProtKB-KW"/>
</dbReference>
<dbReference type="Proteomes" id="UP001239167">
    <property type="component" value="Unassembled WGS sequence"/>
</dbReference>
<evidence type="ECO:0000256" key="1">
    <source>
        <dbReference type="ARBA" id="ARBA00010541"/>
    </source>
</evidence>
<dbReference type="Pfam" id="PF13365">
    <property type="entry name" value="Trypsin_2"/>
    <property type="match status" value="1"/>
</dbReference>
<dbReference type="Gene3D" id="2.40.10.10">
    <property type="entry name" value="Trypsin-like serine proteases"/>
    <property type="match status" value="2"/>
</dbReference>
<dbReference type="PANTHER" id="PTHR43343">
    <property type="entry name" value="PEPTIDASE S12"/>
    <property type="match status" value="1"/>
</dbReference>
<evidence type="ECO:0000259" key="5">
    <source>
        <dbReference type="PROSITE" id="PS50106"/>
    </source>
</evidence>
<keyword evidence="3 6" id="KW-0378">Hydrolase</keyword>
<dbReference type="InterPro" id="IPR051201">
    <property type="entry name" value="Chloro_Bact_Ser_Proteases"/>
</dbReference>
<dbReference type="GO" id="GO:0006508">
    <property type="term" value="P:proteolysis"/>
    <property type="evidence" value="ECO:0007669"/>
    <property type="project" value="UniProtKB-KW"/>
</dbReference>
<keyword evidence="7" id="KW-1185">Reference proteome</keyword>
<dbReference type="PANTHER" id="PTHR43343:SF3">
    <property type="entry name" value="PROTEASE DO-LIKE 8, CHLOROPLASTIC"/>
    <property type="match status" value="1"/>
</dbReference>
<evidence type="ECO:0000256" key="2">
    <source>
        <dbReference type="ARBA" id="ARBA00022670"/>
    </source>
</evidence>
<keyword evidence="2 6" id="KW-0645">Protease</keyword>
<evidence type="ECO:0000256" key="4">
    <source>
        <dbReference type="SAM" id="MobiDB-lite"/>
    </source>
</evidence>
<evidence type="ECO:0000256" key="3">
    <source>
        <dbReference type="ARBA" id="ARBA00022801"/>
    </source>
</evidence>
<sequence>MIGISKYKMRFSRLTAFLMIVSVILMIVTAGCSTGPKDNNTTSTDNNTTQAEKVPSGPVSDARNTPIVRAAKAVGPAVVGITNKAVARDWFNNQVEVSQGVGSGVIFKSDGYIVTNNHVIDGAREITVSLADGRTLPGKLVGADSVTDIAVVKVDAADLPVAKFGNSDDIMVGEPAIAIGNPMGLEFQGSVTAGVISALNRTLDIGEGRVKLLQTDAAINPGNSGGALVNADGLIIGINSAKLAANGVEGMGFAIPINTVQPIIDQLIANGRVARPYLGVGIFDKNSAAKNGYLLNIDKGVYVAQVAPNGPAASAGIQRGDVIAKIDDKEINSVNDLRDAISAHKIDDKISLDIVRDGKELSVSAVLNEMPSQSQ</sequence>